<keyword evidence="7 12" id="KW-0472">Membrane</keyword>
<dbReference type="SUPFAM" id="SSF48726">
    <property type="entry name" value="Immunoglobulin"/>
    <property type="match status" value="5"/>
</dbReference>
<keyword evidence="5" id="KW-0130">Cell adhesion</keyword>
<organism evidence="15">
    <name type="scientific">Culicoides sonorensis</name>
    <name type="common">Biting midge</name>
    <dbReference type="NCBI Taxonomy" id="179676"/>
    <lineage>
        <taxon>Eukaryota</taxon>
        <taxon>Metazoa</taxon>
        <taxon>Ecdysozoa</taxon>
        <taxon>Arthropoda</taxon>
        <taxon>Hexapoda</taxon>
        <taxon>Insecta</taxon>
        <taxon>Pterygota</taxon>
        <taxon>Neoptera</taxon>
        <taxon>Endopterygota</taxon>
        <taxon>Diptera</taxon>
        <taxon>Nematocera</taxon>
        <taxon>Chironomoidea</taxon>
        <taxon>Ceratopogonidae</taxon>
        <taxon>Ceratopogoninae</taxon>
        <taxon>Culicoides</taxon>
        <taxon>Monoculicoides</taxon>
    </lineage>
</organism>
<dbReference type="GO" id="GO:0007155">
    <property type="term" value="P:cell adhesion"/>
    <property type="evidence" value="ECO:0007669"/>
    <property type="project" value="UniProtKB-KW"/>
</dbReference>
<dbReference type="CDD" id="cd00096">
    <property type="entry name" value="Ig"/>
    <property type="match status" value="1"/>
</dbReference>
<dbReference type="SUPFAM" id="SSF49265">
    <property type="entry name" value="Fibronectin type III"/>
    <property type="match status" value="1"/>
</dbReference>
<dbReference type="InterPro" id="IPR003598">
    <property type="entry name" value="Ig_sub2"/>
</dbReference>
<evidence type="ECO:0000256" key="8">
    <source>
        <dbReference type="ARBA" id="ARBA00023157"/>
    </source>
</evidence>
<dbReference type="GO" id="GO:0048812">
    <property type="term" value="P:neuron projection morphogenesis"/>
    <property type="evidence" value="ECO:0007669"/>
    <property type="project" value="UniProtKB-ARBA"/>
</dbReference>
<dbReference type="Pfam" id="PF00041">
    <property type="entry name" value="fn3"/>
    <property type="match status" value="2"/>
</dbReference>
<dbReference type="InterPro" id="IPR036179">
    <property type="entry name" value="Ig-like_dom_sf"/>
</dbReference>
<evidence type="ECO:0000256" key="12">
    <source>
        <dbReference type="SAM" id="Phobius"/>
    </source>
</evidence>
<feature type="domain" description="Ig-like" evidence="13">
    <location>
        <begin position="250"/>
        <end position="337"/>
    </location>
</feature>
<comment type="subcellular location">
    <subcellularLocation>
        <location evidence="1">Membrane</location>
        <topology evidence="1">Single-pass membrane protein</topology>
    </subcellularLocation>
</comment>
<name>A0A336MEN5_CULSO</name>
<dbReference type="OMA" id="NLALMIT"/>
<feature type="domain" description="Ig-like" evidence="13">
    <location>
        <begin position="343"/>
        <end position="443"/>
    </location>
</feature>
<dbReference type="SMART" id="SM00060">
    <property type="entry name" value="FN3"/>
    <property type="match status" value="2"/>
</dbReference>
<dbReference type="FunFam" id="2.60.40.10:FF:000017">
    <property type="entry name" value="Down syndrome cell adhesion molecule b"/>
    <property type="match status" value="1"/>
</dbReference>
<dbReference type="VEuPathDB" id="VectorBase:CSON014894"/>
<feature type="compositionally biased region" description="Polar residues" evidence="11">
    <location>
        <begin position="834"/>
        <end position="848"/>
    </location>
</feature>
<evidence type="ECO:0000313" key="15">
    <source>
        <dbReference type="EMBL" id="SSX27851.1"/>
    </source>
</evidence>
<dbReference type="EMBL" id="UFQT01000889">
    <property type="protein sequence ID" value="SSX27851.1"/>
    <property type="molecule type" value="Genomic_DNA"/>
</dbReference>
<evidence type="ECO:0000256" key="7">
    <source>
        <dbReference type="ARBA" id="ARBA00023136"/>
    </source>
</evidence>
<dbReference type="PROSITE" id="PS50853">
    <property type="entry name" value="FN3"/>
    <property type="match status" value="2"/>
</dbReference>
<dbReference type="InterPro" id="IPR007110">
    <property type="entry name" value="Ig-like_dom"/>
</dbReference>
<dbReference type="Gene3D" id="2.60.40.10">
    <property type="entry name" value="Immunoglobulins"/>
    <property type="match status" value="7"/>
</dbReference>
<evidence type="ECO:0000256" key="11">
    <source>
        <dbReference type="SAM" id="MobiDB-lite"/>
    </source>
</evidence>
<feature type="domain" description="Fibronectin type-III" evidence="14">
    <location>
        <begin position="544"/>
        <end position="642"/>
    </location>
</feature>
<keyword evidence="3" id="KW-0732">Signal</keyword>
<gene>
    <name evidence="15" type="primary">CSON014894</name>
</gene>
<feature type="transmembrane region" description="Helical" evidence="12">
    <location>
        <begin position="778"/>
        <end position="808"/>
    </location>
</feature>
<dbReference type="InterPro" id="IPR009138">
    <property type="entry name" value="Neural_cell_adh"/>
</dbReference>
<keyword evidence="10" id="KW-0393">Immunoglobulin domain</keyword>
<keyword evidence="8" id="KW-1015">Disulfide bond</keyword>
<dbReference type="PANTHER" id="PTHR12231">
    <property type="entry name" value="CTX-RELATED TYPE I TRANSMEMBRANE PROTEIN"/>
    <property type="match status" value="1"/>
</dbReference>
<evidence type="ECO:0000256" key="4">
    <source>
        <dbReference type="ARBA" id="ARBA00022737"/>
    </source>
</evidence>
<dbReference type="CDD" id="cd00063">
    <property type="entry name" value="FN3"/>
    <property type="match status" value="2"/>
</dbReference>
<feature type="domain" description="Ig-like" evidence="13">
    <location>
        <begin position="158"/>
        <end position="243"/>
    </location>
</feature>
<keyword evidence="2 12" id="KW-0812">Transmembrane</keyword>
<dbReference type="InterPro" id="IPR013783">
    <property type="entry name" value="Ig-like_fold"/>
</dbReference>
<dbReference type="InterPro" id="IPR051170">
    <property type="entry name" value="Neural/epithelial_adhesion"/>
</dbReference>
<evidence type="ECO:0000256" key="9">
    <source>
        <dbReference type="ARBA" id="ARBA00023180"/>
    </source>
</evidence>
<dbReference type="InterPro" id="IPR003599">
    <property type="entry name" value="Ig_sub"/>
</dbReference>
<dbReference type="SMART" id="SM00409">
    <property type="entry name" value="IG"/>
    <property type="match status" value="5"/>
</dbReference>
<evidence type="ECO:0000259" key="13">
    <source>
        <dbReference type="PROSITE" id="PS50835"/>
    </source>
</evidence>
<evidence type="ECO:0000256" key="1">
    <source>
        <dbReference type="ARBA" id="ARBA00004167"/>
    </source>
</evidence>
<evidence type="ECO:0000259" key="14">
    <source>
        <dbReference type="PROSITE" id="PS50853"/>
    </source>
</evidence>
<evidence type="ECO:0000256" key="6">
    <source>
        <dbReference type="ARBA" id="ARBA00022989"/>
    </source>
</evidence>
<dbReference type="AlphaFoldDB" id="A0A336MEN5"/>
<accession>A0A336MEN5</accession>
<protein>
    <submittedName>
        <fullName evidence="15">CSON014894 protein</fullName>
    </submittedName>
</protein>
<proteinExistence type="predicted"/>
<dbReference type="PRINTS" id="PR01838">
    <property type="entry name" value="NCAMFAMILY"/>
</dbReference>
<dbReference type="InterPro" id="IPR013098">
    <property type="entry name" value="Ig_I-set"/>
</dbReference>
<keyword evidence="4" id="KW-0677">Repeat</keyword>
<sequence length="871" mass="97739">MEGNQLPIIVDIDKPQICVLNFKDKVGTCYNNNNVSVSFVSFGLIECAKKPSLVILPVSQVQRKPVGKSLMLTCRANVPDINLVTDLKWRDNKGNTIYSKQNSAPGAPMYTEQLSTDQSLALIITKLEESMAGNYYCSASYANTEMLEISVKIETFVPITWKDAPEEQYPTKGTDYLVKCEVSASPPPAVDWLRNGEIIRTGGRHVVDSRGLMIRNVKLEDDGAYVCRAVVIDTGELAERTIRVEVQVRPEVMTMPQRIKAVEGQSFSVKCNATGKPPPMIEWIKDRTQQNLAIADRFTVDERTGLLIISQVTDDDYGVYTCLAKNSAGVAEKKTMFDVLVTPKIYEFNNITMPVTKESSIVCKATGRPAPMITFRRWEEDEEFVAGPQPNDDRIILEVNRDTERGESTGILRISKLVRPDDGLYVCIARSEGGEAFKNGHIAVEYPPNFEHMKTLPPVYSWEQRKANLSCLAEGFPNATIEWRRDDKLIKDLFDPNLEVIGSGPRSDLIIKPVGNQYYRSYRCIAQNILGKAEHLMELRQAFAPAEVVQSAVRSVTATSMVFDIVGPPVEIGLPILAYHVQYVEERELGWDKARNRTWSPDSPYVIEGLLPERSYKFRFAARNQVGQGNFGKYIVQSTPKRSYPEPPKLLHKPEDTAEPGEDIIVLSPYSDLFDLRWNTPHDNGERIDYYEIKYCPGQKINGVWTEMDKDCVTKQRDVLEGNNFEMRNLSPESYYRIELRAHNAIGLSQPASLLLKTARGRDVIRHPQAKILNSSTIIAIAVGGVIILLIVIDLLCCLIVNAGLFAIMCRRTKRSPSDLDDETKIGREDEKQPLSNSPTNSIKKQPTTVEYDGNMVHSRSGEILGKNSAV</sequence>
<dbReference type="InterPro" id="IPR036116">
    <property type="entry name" value="FN3_sf"/>
</dbReference>
<dbReference type="Pfam" id="PF13927">
    <property type="entry name" value="Ig_3"/>
    <property type="match status" value="1"/>
</dbReference>
<feature type="domain" description="Ig-like" evidence="13">
    <location>
        <begin position="51"/>
        <end position="154"/>
    </location>
</feature>
<evidence type="ECO:0000256" key="10">
    <source>
        <dbReference type="ARBA" id="ARBA00023319"/>
    </source>
</evidence>
<evidence type="ECO:0000256" key="5">
    <source>
        <dbReference type="ARBA" id="ARBA00022889"/>
    </source>
</evidence>
<feature type="domain" description="Ig-like" evidence="13">
    <location>
        <begin position="448"/>
        <end position="544"/>
    </location>
</feature>
<dbReference type="Pfam" id="PF07679">
    <property type="entry name" value="I-set"/>
    <property type="match status" value="2"/>
</dbReference>
<keyword evidence="6 12" id="KW-1133">Transmembrane helix</keyword>
<dbReference type="PROSITE" id="PS50835">
    <property type="entry name" value="IG_LIKE"/>
    <property type="match status" value="5"/>
</dbReference>
<reference evidence="15" key="1">
    <citation type="submission" date="2018-07" db="EMBL/GenBank/DDBJ databases">
        <authorList>
            <person name="Quirk P.G."/>
            <person name="Krulwich T.A."/>
        </authorList>
    </citation>
    <scope>NUCLEOTIDE SEQUENCE</scope>
</reference>
<dbReference type="InterPro" id="IPR003961">
    <property type="entry name" value="FN3_dom"/>
</dbReference>
<keyword evidence="9" id="KW-0325">Glycoprotein</keyword>
<dbReference type="PANTHER" id="PTHR12231:SF269">
    <property type="entry name" value="FASCILIN 2-LIKE PROTEIN"/>
    <property type="match status" value="1"/>
</dbReference>
<feature type="region of interest" description="Disordered" evidence="11">
    <location>
        <begin position="816"/>
        <end position="848"/>
    </location>
</feature>
<dbReference type="GO" id="GO:0005886">
    <property type="term" value="C:plasma membrane"/>
    <property type="evidence" value="ECO:0007669"/>
    <property type="project" value="UniProtKB-ARBA"/>
</dbReference>
<dbReference type="SMART" id="SM00408">
    <property type="entry name" value="IGc2"/>
    <property type="match status" value="5"/>
</dbReference>
<evidence type="ECO:0000256" key="3">
    <source>
        <dbReference type="ARBA" id="ARBA00022729"/>
    </source>
</evidence>
<feature type="domain" description="Fibronectin type-III" evidence="14">
    <location>
        <begin position="660"/>
        <end position="762"/>
    </location>
</feature>
<dbReference type="GO" id="GO:0043005">
    <property type="term" value="C:neuron projection"/>
    <property type="evidence" value="ECO:0007669"/>
    <property type="project" value="TreeGrafter"/>
</dbReference>
<feature type="compositionally biased region" description="Basic and acidic residues" evidence="11">
    <location>
        <begin position="823"/>
        <end position="833"/>
    </location>
</feature>
<evidence type="ECO:0000256" key="2">
    <source>
        <dbReference type="ARBA" id="ARBA00022692"/>
    </source>
</evidence>